<name>A0A2I0UYY1_9BACI</name>
<proteinExistence type="predicted"/>
<accession>A0A2I0UYY1</accession>
<dbReference type="AlphaFoldDB" id="A0A2I0UYY1"/>
<sequence>MSKSKCIHYNPRYGWDLNDDAHLEMWLFAKAQRRQVTILSYGCDLDHHTIKKIVRHYLTTEKPDAAEDTLEIRYDTYDANSNLHTENQYYFETYFISENTLAAFVQALHRLPGTHIRCEFNVRGHFEVNLNGVEFSTRVLKALDFPSMYKEDLIGRYLLFIDTESPDNEMIRHKIHLLPKELQSLSLPLDSSLLQRERLVKDWITAILRYEV</sequence>
<gene>
    <name evidence="1" type="ORF">CRI88_10925</name>
</gene>
<protein>
    <submittedName>
        <fullName evidence="1">Uncharacterized protein</fullName>
    </submittedName>
</protein>
<reference evidence="1 2" key="1">
    <citation type="submission" date="2017-10" db="EMBL/GenBank/DDBJ databases">
        <title>Draft genome of Lysinibacillus fusiformis strain Juneja, a laboratory-derived pathogen of Drosophila melanogaster.</title>
        <authorList>
            <person name="Smith B.R."/>
            <person name="Unckless R.L."/>
        </authorList>
    </citation>
    <scope>NUCLEOTIDE SEQUENCE [LARGE SCALE GENOMIC DNA]</scope>
    <source>
        <strain evidence="1 2">Juneja</strain>
    </source>
</reference>
<organism evidence="1 2">
    <name type="scientific">Lysinibacillus fusiformis</name>
    <dbReference type="NCBI Taxonomy" id="28031"/>
    <lineage>
        <taxon>Bacteria</taxon>
        <taxon>Bacillati</taxon>
        <taxon>Bacillota</taxon>
        <taxon>Bacilli</taxon>
        <taxon>Bacillales</taxon>
        <taxon>Bacillaceae</taxon>
        <taxon>Lysinibacillus</taxon>
    </lineage>
</organism>
<dbReference type="EMBL" id="PDFK01000003">
    <property type="protein sequence ID" value="PKU51236.1"/>
    <property type="molecule type" value="Genomic_DNA"/>
</dbReference>
<evidence type="ECO:0000313" key="2">
    <source>
        <dbReference type="Proteomes" id="UP000234956"/>
    </source>
</evidence>
<comment type="caution">
    <text evidence="1">The sequence shown here is derived from an EMBL/GenBank/DDBJ whole genome shotgun (WGS) entry which is preliminary data.</text>
</comment>
<evidence type="ECO:0000313" key="1">
    <source>
        <dbReference type="EMBL" id="PKU51236.1"/>
    </source>
</evidence>
<dbReference type="Proteomes" id="UP000234956">
    <property type="component" value="Unassembled WGS sequence"/>
</dbReference>
<dbReference type="RefSeq" id="WP_058843088.1">
    <property type="nucleotide sequence ID" value="NZ_PDFK01000003.1"/>
</dbReference>